<dbReference type="PANTHER" id="PTHR36111:SF2">
    <property type="entry name" value="INNER MEMBRANE PROTEIN"/>
    <property type="match status" value="1"/>
</dbReference>
<evidence type="ECO:0000256" key="1">
    <source>
        <dbReference type="SAM" id="Phobius"/>
    </source>
</evidence>
<dbReference type="Pfam" id="PF04474">
    <property type="entry name" value="DUF554"/>
    <property type="match status" value="1"/>
</dbReference>
<feature type="transmembrane region" description="Helical" evidence="1">
    <location>
        <begin position="203"/>
        <end position="220"/>
    </location>
</feature>
<feature type="transmembrane region" description="Helical" evidence="1">
    <location>
        <begin position="25"/>
        <end position="43"/>
    </location>
</feature>
<proteinExistence type="predicted"/>
<dbReference type="AlphaFoldDB" id="A0A9D9HXZ0"/>
<protein>
    <submittedName>
        <fullName evidence="2">DUF554 domain-containing protein</fullName>
    </submittedName>
</protein>
<keyword evidence="1" id="KW-0472">Membrane</keyword>
<evidence type="ECO:0000313" key="3">
    <source>
        <dbReference type="Proteomes" id="UP000823618"/>
    </source>
</evidence>
<sequence length="221" mass="23559">MIGIVAGGFISGNIKKFISKTQVDAVLLITNICIAVIGIQGAIATKEPVLLIVSCVIGAIVGTAFDLDGKLNSFGDFLKRKFKGSDDDFVKGFLTVFMVQCIGSMAIIGPLDLGLQNDPSIMIFKIILDTCSSVIYGAMYGYGVVLSGPFVFLYEAVIFLMAEVLSPLLTTQVVNEISAVGSVLIFALSLDLLNIVRIKIANYLPVLLGPIIYGLLCIVIK</sequence>
<accession>A0A9D9HXZ0</accession>
<feature type="transmembrane region" description="Helical" evidence="1">
    <location>
        <begin position="177"/>
        <end position="196"/>
    </location>
</feature>
<evidence type="ECO:0000313" key="2">
    <source>
        <dbReference type="EMBL" id="MBO8462382.1"/>
    </source>
</evidence>
<dbReference type="Proteomes" id="UP000823618">
    <property type="component" value="Unassembled WGS sequence"/>
</dbReference>
<dbReference type="InterPro" id="IPR007563">
    <property type="entry name" value="DUF554"/>
</dbReference>
<keyword evidence="1" id="KW-1133">Transmembrane helix</keyword>
<dbReference type="PANTHER" id="PTHR36111">
    <property type="entry name" value="INNER MEMBRANE PROTEIN-RELATED"/>
    <property type="match status" value="1"/>
</dbReference>
<comment type="caution">
    <text evidence="2">The sequence shown here is derived from an EMBL/GenBank/DDBJ whole genome shotgun (WGS) entry which is preliminary data.</text>
</comment>
<keyword evidence="1" id="KW-0812">Transmembrane</keyword>
<gene>
    <name evidence="2" type="ORF">IAC13_00445</name>
</gene>
<name>A0A9D9HXZ0_9FIRM</name>
<reference evidence="2" key="1">
    <citation type="submission" date="2020-10" db="EMBL/GenBank/DDBJ databases">
        <authorList>
            <person name="Gilroy R."/>
        </authorList>
    </citation>
    <scope>NUCLEOTIDE SEQUENCE</scope>
    <source>
        <strain evidence="2">E3-2379</strain>
    </source>
</reference>
<organism evidence="2 3">
    <name type="scientific">Candidatus Scybalomonas excrementavium</name>
    <dbReference type="NCBI Taxonomy" id="2840943"/>
    <lineage>
        <taxon>Bacteria</taxon>
        <taxon>Bacillati</taxon>
        <taxon>Bacillota</taxon>
        <taxon>Clostridia</taxon>
        <taxon>Lachnospirales</taxon>
        <taxon>Lachnospiraceae</taxon>
        <taxon>Lachnospiraceae incertae sedis</taxon>
        <taxon>Candidatus Scybalomonas</taxon>
    </lineage>
</organism>
<reference evidence="2" key="2">
    <citation type="journal article" date="2021" name="PeerJ">
        <title>Extensive microbial diversity within the chicken gut microbiome revealed by metagenomics and culture.</title>
        <authorList>
            <person name="Gilroy R."/>
            <person name="Ravi A."/>
            <person name="Getino M."/>
            <person name="Pursley I."/>
            <person name="Horton D.L."/>
            <person name="Alikhan N.F."/>
            <person name="Baker D."/>
            <person name="Gharbi K."/>
            <person name="Hall N."/>
            <person name="Watson M."/>
            <person name="Adriaenssens E.M."/>
            <person name="Foster-Nyarko E."/>
            <person name="Jarju S."/>
            <person name="Secka A."/>
            <person name="Antonio M."/>
            <person name="Oren A."/>
            <person name="Chaudhuri R.R."/>
            <person name="La Ragione R."/>
            <person name="Hildebrand F."/>
            <person name="Pallen M.J."/>
        </authorList>
    </citation>
    <scope>NUCLEOTIDE SEQUENCE</scope>
    <source>
        <strain evidence="2">E3-2379</strain>
    </source>
</reference>
<feature type="transmembrane region" description="Helical" evidence="1">
    <location>
        <begin position="49"/>
        <end position="68"/>
    </location>
</feature>
<dbReference type="EMBL" id="JADIML010000015">
    <property type="protein sequence ID" value="MBO8462382.1"/>
    <property type="molecule type" value="Genomic_DNA"/>
</dbReference>
<feature type="transmembrane region" description="Helical" evidence="1">
    <location>
        <begin position="89"/>
        <end position="109"/>
    </location>
</feature>